<dbReference type="Pfam" id="PF05218">
    <property type="entry name" value="DUF713"/>
    <property type="match status" value="1"/>
</dbReference>
<feature type="region of interest" description="Disordered" evidence="2">
    <location>
        <begin position="149"/>
        <end position="191"/>
    </location>
</feature>
<proteinExistence type="predicted"/>
<dbReference type="GeneID" id="9807048"/>
<dbReference type="InterPro" id="IPR007883">
    <property type="entry name" value="DUF713"/>
</dbReference>
<feature type="coiled-coil region" evidence="1">
    <location>
        <begin position="209"/>
        <end position="268"/>
    </location>
</feature>
<dbReference type="CTD" id="9807048"/>
<gene>
    <name evidence="3" type="ORF">CRE_17831</name>
</gene>
<dbReference type="OMA" id="EWERENH"/>
<dbReference type="eggNOG" id="ENOG502TJ85">
    <property type="taxonomic scope" value="Eukaryota"/>
</dbReference>
<keyword evidence="4" id="KW-1185">Reference proteome</keyword>
<dbReference type="PANTHER" id="PTHR21566">
    <property type="entry name" value="CILIA- AND FLAGELLA-ASSOCIATED PROTEIN 251-LIKE-RELATED-RELATED"/>
    <property type="match status" value="1"/>
</dbReference>
<name>E3MDK4_CAERE</name>
<dbReference type="RefSeq" id="XP_003105763.2">
    <property type="nucleotide sequence ID" value="XM_003105715.2"/>
</dbReference>
<dbReference type="HOGENOM" id="CLU_593462_0_0_1"/>
<organism evidence="4">
    <name type="scientific">Caenorhabditis remanei</name>
    <name type="common">Caenorhabditis vulgaris</name>
    <dbReference type="NCBI Taxonomy" id="31234"/>
    <lineage>
        <taxon>Eukaryota</taxon>
        <taxon>Metazoa</taxon>
        <taxon>Ecdysozoa</taxon>
        <taxon>Nematoda</taxon>
        <taxon>Chromadorea</taxon>
        <taxon>Rhabditida</taxon>
        <taxon>Rhabditina</taxon>
        <taxon>Rhabditomorpha</taxon>
        <taxon>Rhabditoidea</taxon>
        <taxon>Rhabditidae</taxon>
        <taxon>Peloderinae</taxon>
        <taxon>Caenorhabditis</taxon>
    </lineage>
</organism>
<evidence type="ECO:0000256" key="1">
    <source>
        <dbReference type="SAM" id="Coils"/>
    </source>
</evidence>
<evidence type="ECO:0000256" key="2">
    <source>
        <dbReference type="SAM" id="MobiDB-lite"/>
    </source>
</evidence>
<evidence type="ECO:0000313" key="3">
    <source>
        <dbReference type="EMBL" id="EFO99171.1"/>
    </source>
</evidence>
<dbReference type="PANTHER" id="PTHR21566:SF7">
    <property type="entry name" value="DUF4455 DOMAIN-CONTAINING PROTEIN-RELATED"/>
    <property type="match status" value="1"/>
</dbReference>
<dbReference type="InParanoid" id="E3MDK4"/>
<keyword evidence="1" id="KW-0175">Coiled coil</keyword>
<evidence type="ECO:0000313" key="4">
    <source>
        <dbReference type="Proteomes" id="UP000008281"/>
    </source>
</evidence>
<protein>
    <submittedName>
        <fullName evidence="3">Uncharacterized protein</fullName>
    </submittedName>
</protein>
<reference evidence="3" key="1">
    <citation type="submission" date="2007-07" db="EMBL/GenBank/DDBJ databases">
        <title>PCAP assembly of the Caenorhabditis remanei genome.</title>
        <authorList>
            <consortium name="The Caenorhabditis remanei Sequencing Consortium"/>
            <person name="Wilson R.K."/>
        </authorList>
    </citation>
    <scope>NUCLEOTIDE SEQUENCE [LARGE SCALE GENOMIC DNA]</scope>
    <source>
        <strain evidence="3">PB4641</strain>
    </source>
</reference>
<feature type="compositionally biased region" description="Low complexity" evidence="2">
    <location>
        <begin position="155"/>
        <end position="166"/>
    </location>
</feature>
<dbReference type="EMBL" id="DS268437">
    <property type="protein sequence ID" value="EFO99171.1"/>
    <property type="molecule type" value="Genomic_DNA"/>
</dbReference>
<dbReference type="AlphaFoldDB" id="E3MDK4"/>
<dbReference type="Proteomes" id="UP000008281">
    <property type="component" value="Unassembled WGS sequence"/>
</dbReference>
<dbReference type="KEGG" id="crq:GCK72_008096"/>
<accession>E3MDK4</accession>
<sequence>MCWFSLKTVPKWEKNLKKGFAELQEAIKTLKKEPNGQLRKCLESGNINKLRESLSEKLNDVDVIQLELMIRAVDLIRNSTTEFKNDVIQEPLHTRIIWEEPATQEFSNTTSPSCSNATTRNFQTNLSNIHADYDERMRNIRDGLEKIVPTKKWQSSDSPLSSPSTPNWNTQESNDDTEWERENHGYDPEDFAPELSQEQFNEKLGNSLLNGIKLEIQKANEQEENLRKNNLEFKQKLSEISEETRQKNLDGKRDRAEYEKETERLRQERISEWEATTAAFIQCVHLKHHFVKEEDSWSAWLEDMKDEISTAKTRFSQFETLISFKKYEMMIVEETEILMEQLPILHNLTYNAYDRVYEAWLDVRTLCEKFPTRIFLFILQKYLVTVCDKLCDVMRSIDEFHNTPVTLQHIRESFGQLHVFNIPSTWQLKNESLEAEWADYCNIGKPAVYRSDASVVQIEEL</sequence>